<evidence type="ECO:0000259" key="8">
    <source>
        <dbReference type="PROSITE" id="PS51755"/>
    </source>
</evidence>
<protein>
    <submittedName>
        <fullName evidence="9">DNA-binding response OmpR family regulator</fullName>
    </submittedName>
</protein>
<dbReference type="RefSeq" id="WP_209705959.1">
    <property type="nucleotide sequence ID" value="NZ_JAFIDA010000001.1"/>
</dbReference>
<dbReference type="FunFam" id="1.10.10.10:FF:000216">
    <property type="entry name" value="DNA-binding response regulator"/>
    <property type="match status" value="1"/>
</dbReference>
<keyword evidence="5" id="KW-0010">Activator</keyword>
<evidence type="ECO:0000256" key="6">
    <source>
        <dbReference type="ARBA" id="ARBA00023163"/>
    </source>
</evidence>
<evidence type="ECO:0000256" key="3">
    <source>
        <dbReference type="ARBA" id="ARBA00023015"/>
    </source>
</evidence>
<dbReference type="GO" id="GO:0005829">
    <property type="term" value="C:cytosol"/>
    <property type="evidence" value="ECO:0007669"/>
    <property type="project" value="TreeGrafter"/>
</dbReference>
<feature type="DNA-binding region" description="OmpR/PhoB-type" evidence="7">
    <location>
        <begin position="121"/>
        <end position="217"/>
    </location>
</feature>
<keyword evidence="2" id="KW-0902">Two-component regulatory system</keyword>
<dbReference type="AlphaFoldDB" id="A0A940T1T0"/>
<dbReference type="GO" id="GO:0032993">
    <property type="term" value="C:protein-DNA complex"/>
    <property type="evidence" value="ECO:0007669"/>
    <property type="project" value="TreeGrafter"/>
</dbReference>
<evidence type="ECO:0000256" key="5">
    <source>
        <dbReference type="ARBA" id="ARBA00023159"/>
    </source>
</evidence>
<dbReference type="SUPFAM" id="SSF46894">
    <property type="entry name" value="C-terminal effector domain of the bipartite response regulators"/>
    <property type="match status" value="1"/>
</dbReference>
<evidence type="ECO:0000256" key="2">
    <source>
        <dbReference type="ARBA" id="ARBA00023012"/>
    </source>
</evidence>
<sequence length="231" mass="25400">MQLLCLTDRAPADALPSLELLVHDLRVSPLGLRLPPAMRSQYDCIIVDGSHNVRLAREVCKELASTSCAPRIAVLPESALGVVQPDWGVSDVLLPGAGPAEIELRLRLLRPAVNVAEQGAQTEVHAAGVVIDEANFTARLHGRPLDLTYKEFELLYFLVAHPERVFTREQLLSEVWGTDYFGGTRTVDVHVRRLRAKLGEHDGLISTVRGVGYGFARARDTPEDDHQADAE</sequence>
<evidence type="ECO:0000256" key="4">
    <source>
        <dbReference type="ARBA" id="ARBA00023125"/>
    </source>
</evidence>
<name>A0A940T1T0_9MICO</name>
<accession>A0A940T1T0</accession>
<comment type="caution">
    <text evidence="9">The sequence shown here is derived from an EMBL/GenBank/DDBJ whole genome shotgun (WGS) entry which is preliminary data.</text>
</comment>
<dbReference type="PANTHER" id="PTHR48111">
    <property type="entry name" value="REGULATOR OF RPOS"/>
    <property type="match status" value="1"/>
</dbReference>
<dbReference type="InterPro" id="IPR049170">
    <property type="entry name" value="GlnR_N"/>
</dbReference>
<keyword evidence="6" id="KW-0804">Transcription</keyword>
<gene>
    <name evidence="9" type="ORF">JOF28_002397</name>
</gene>
<keyword evidence="10" id="KW-1185">Reference proteome</keyword>
<dbReference type="InterPro" id="IPR036388">
    <property type="entry name" value="WH-like_DNA-bd_sf"/>
</dbReference>
<dbReference type="InterPro" id="IPR001867">
    <property type="entry name" value="OmpR/PhoB-type_DNA-bd"/>
</dbReference>
<evidence type="ECO:0000313" key="10">
    <source>
        <dbReference type="Proteomes" id="UP000675163"/>
    </source>
</evidence>
<evidence type="ECO:0000313" key="9">
    <source>
        <dbReference type="EMBL" id="MBP1327165.1"/>
    </source>
</evidence>
<dbReference type="InterPro" id="IPR039420">
    <property type="entry name" value="WalR-like"/>
</dbReference>
<dbReference type="Gene3D" id="1.10.10.10">
    <property type="entry name" value="Winged helix-like DNA-binding domain superfamily/Winged helix DNA-binding domain"/>
    <property type="match status" value="1"/>
</dbReference>
<dbReference type="Gene3D" id="3.40.50.2300">
    <property type="match status" value="1"/>
</dbReference>
<reference evidence="9" key="1">
    <citation type="submission" date="2021-02" db="EMBL/GenBank/DDBJ databases">
        <title>Sequencing the genomes of 1000 actinobacteria strains.</title>
        <authorList>
            <person name="Klenk H.-P."/>
        </authorList>
    </citation>
    <scope>NUCLEOTIDE SEQUENCE</scope>
    <source>
        <strain evidence="9">DSM 22850</strain>
    </source>
</reference>
<dbReference type="GO" id="GO:0000156">
    <property type="term" value="F:phosphorelay response regulator activity"/>
    <property type="evidence" value="ECO:0007669"/>
    <property type="project" value="TreeGrafter"/>
</dbReference>
<dbReference type="Proteomes" id="UP000675163">
    <property type="component" value="Unassembled WGS sequence"/>
</dbReference>
<dbReference type="GO" id="GO:0000976">
    <property type="term" value="F:transcription cis-regulatory region binding"/>
    <property type="evidence" value="ECO:0007669"/>
    <property type="project" value="TreeGrafter"/>
</dbReference>
<dbReference type="InterPro" id="IPR016032">
    <property type="entry name" value="Sig_transdc_resp-reg_C-effctor"/>
</dbReference>
<dbReference type="SMART" id="SM00862">
    <property type="entry name" value="Trans_reg_C"/>
    <property type="match status" value="1"/>
</dbReference>
<keyword evidence="1" id="KW-0597">Phosphoprotein</keyword>
<keyword evidence="4 7" id="KW-0238">DNA-binding</keyword>
<proteinExistence type="predicted"/>
<evidence type="ECO:0000256" key="7">
    <source>
        <dbReference type="PROSITE-ProRule" id="PRU01091"/>
    </source>
</evidence>
<dbReference type="Pfam" id="PF21695">
    <property type="entry name" value="GlnR_1st"/>
    <property type="match status" value="1"/>
</dbReference>
<dbReference type="GO" id="GO:0006355">
    <property type="term" value="P:regulation of DNA-templated transcription"/>
    <property type="evidence" value="ECO:0007669"/>
    <property type="project" value="InterPro"/>
</dbReference>
<dbReference type="PROSITE" id="PS51755">
    <property type="entry name" value="OMPR_PHOB"/>
    <property type="match status" value="1"/>
</dbReference>
<keyword evidence="3" id="KW-0805">Transcription regulation</keyword>
<dbReference type="CDD" id="cd00383">
    <property type="entry name" value="trans_reg_C"/>
    <property type="match status" value="1"/>
</dbReference>
<dbReference type="EMBL" id="JAFIDA010000001">
    <property type="protein sequence ID" value="MBP1327165.1"/>
    <property type="molecule type" value="Genomic_DNA"/>
</dbReference>
<organism evidence="9 10">
    <name type="scientific">Leucobacter exalbidus</name>
    <dbReference type="NCBI Taxonomy" id="662960"/>
    <lineage>
        <taxon>Bacteria</taxon>
        <taxon>Bacillati</taxon>
        <taxon>Actinomycetota</taxon>
        <taxon>Actinomycetes</taxon>
        <taxon>Micrococcales</taxon>
        <taxon>Microbacteriaceae</taxon>
        <taxon>Leucobacter</taxon>
    </lineage>
</organism>
<feature type="domain" description="OmpR/PhoB-type" evidence="8">
    <location>
        <begin position="121"/>
        <end position="217"/>
    </location>
</feature>
<dbReference type="PANTHER" id="PTHR48111:SF16">
    <property type="entry name" value="TRANSCRIPTIONAL REGULATORY PROTEIN GLNR"/>
    <property type="match status" value="1"/>
</dbReference>
<dbReference type="Pfam" id="PF00486">
    <property type="entry name" value="Trans_reg_C"/>
    <property type="match status" value="1"/>
</dbReference>
<evidence type="ECO:0000256" key="1">
    <source>
        <dbReference type="ARBA" id="ARBA00022553"/>
    </source>
</evidence>